<evidence type="ECO:0000259" key="4">
    <source>
        <dbReference type="Pfam" id="PF03389"/>
    </source>
</evidence>
<comment type="caution">
    <text evidence="5">The sequence shown here is derived from an EMBL/GenBank/DDBJ whole genome shotgun (WGS) entry which is preliminary data.</text>
</comment>
<sequence>MALYHLHAKILSRSRGRNALASAAYRSASRLHDNLRTRRHDFTKKTGVIHSQILLPTGASEVFLDRSTLWNEVERVEKRKDAQLAREVEFALPCELKPVQAIGLARDFVRQQFVSRGMIADLNVHWDIARNGQKKPHAHVMLTMRHIDHTGFGQKNRAWNAKSLLLLWRKAWADLANERLATFGIDRRIDHRSYAARCIPLEPQSKIGPVDGPFRASRRQRQIKAHQAIADRNGRRLLHNPRLARDILSQEQQRVTRQDLARFVSRHTNGAEQFRQVFGLLEVTLGAPPTTSDAHRLVQVMDAYACAWVEAASYAAHGAPVPLRQADHLRHQGKALENLWPNARRTLDRAMGANPDLMDKMQQTGGTDRALILLRVIALQRQRDPFGVQQSLHPQHNHPEETDPDLPLPTPEGENSWRL</sequence>
<accession>A0A149TLK9</accession>
<dbReference type="Pfam" id="PF03389">
    <property type="entry name" value="MobA_MobL"/>
    <property type="match status" value="1"/>
</dbReference>
<dbReference type="InterPro" id="IPR005053">
    <property type="entry name" value="MobA_MobL"/>
</dbReference>
<dbReference type="OrthoDB" id="1826980at2"/>
<dbReference type="RefSeq" id="WP_062106707.1">
    <property type="nucleotide sequence ID" value="NZ_LHZR01000093.1"/>
</dbReference>
<dbReference type="PATRIC" id="fig|318683.6.peg.3093"/>
<dbReference type="EMBL" id="LHZR01000093">
    <property type="protein sequence ID" value="KXV49602.1"/>
    <property type="molecule type" value="Genomic_DNA"/>
</dbReference>
<feature type="domain" description="MobA/MobL protein" evidence="4">
    <location>
        <begin position="17"/>
        <end position="209"/>
    </location>
</feature>
<evidence type="ECO:0000313" key="6">
    <source>
        <dbReference type="Proteomes" id="UP000075636"/>
    </source>
</evidence>
<reference evidence="5 6" key="1">
    <citation type="submission" date="2015-06" db="EMBL/GenBank/DDBJ databases">
        <title>Improved classification and identification of acetic acid bacteria using matrix-assisted laser desorption/ionization time-of-flight mass spectrometry; Gluconobacter nephelii and Gluconobacter uchimurae are later heterotypic synonyms of Gluconobacter japonicus and Gluconobacter oxydans, respectively.</title>
        <authorList>
            <person name="Li L."/>
            <person name="Cleenwerck I."/>
            <person name="De Vuyst L."/>
            <person name="Vandamme P."/>
        </authorList>
    </citation>
    <scope>NUCLEOTIDE SEQUENCE [LARGE SCALE GENOMIC DNA]</scope>
    <source>
        <strain evidence="5 6">LMG 1768</strain>
    </source>
</reference>
<evidence type="ECO:0000256" key="1">
    <source>
        <dbReference type="ARBA" id="ARBA00010873"/>
    </source>
</evidence>
<keyword evidence="2" id="KW-0184">Conjugation</keyword>
<evidence type="ECO:0000256" key="3">
    <source>
        <dbReference type="SAM" id="MobiDB-lite"/>
    </source>
</evidence>
<evidence type="ECO:0000313" key="5">
    <source>
        <dbReference type="EMBL" id="KXV49602.1"/>
    </source>
</evidence>
<dbReference type="NCBIfam" id="NF041496">
    <property type="entry name" value="MobQ"/>
    <property type="match status" value="1"/>
</dbReference>
<proteinExistence type="inferred from homology"/>
<dbReference type="Gene3D" id="3.30.930.30">
    <property type="match status" value="1"/>
</dbReference>
<gene>
    <name evidence="5" type="ORF">AD945_04040</name>
</gene>
<name>A0A149TLK9_9PROT</name>
<feature type="region of interest" description="Disordered" evidence="3">
    <location>
        <begin position="389"/>
        <end position="419"/>
    </location>
</feature>
<comment type="similarity">
    <text evidence="1">Belongs to the MobA/MobL family.</text>
</comment>
<dbReference type="Proteomes" id="UP000075636">
    <property type="component" value="Unassembled WGS sequence"/>
</dbReference>
<organism evidence="5 6">
    <name type="scientific">Gluconobacter albidus</name>
    <dbReference type="NCBI Taxonomy" id="318683"/>
    <lineage>
        <taxon>Bacteria</taxon>
        <taxon>Pseudomonadati</taxon>
        <taxon>Pseudomonadota</taxon>
        <taxon>Alphaproteobacteria</taxon>
        <taxon>Acetobacterales</taxon>
        <taxon>Acetobacteraceae</taxon>
        <taxon>Gluconobacter</taxon>
    </lineage>
</organism>
<protein>
    <recommendedName>
        <fullName evidence="4">MobA/MobL protein domain-containing protein</fullName>
    </recommendedName>
</protein>
<dbReference type="AlphaFoldDB" id="A0A149TLK9"/>
<evidence type="ECO:0000256" key="2">
    <source>
        <dbReference type="ARBA" id="ARBA00022971"/>
    </source>
</evidence>